<keyword evidence="2" id="KW-1133">Transmembrane helix</keyword>
<keyword evidence="4" id="KW-1185">Reference proteome</keyword>
<dbReference type="Gene3D" id="2.60.120.260">
    <property type="entry name" value="Galactose-binding domain-like"/>
    <property type="match status" value="1"/>
</dbReference>
<sequence>MDDDPWPTDRASIVYAPTKAWAEGQRCPGTSCPSLFATGKIMLTWDAPPSGCHAQPDKNLLYNGTWHDTTDDGDTDIENTTMTISFVGSGIYLYGVLDNNNTALTGTMANYDFTLDGTYDGNFHYDPDNSSSVAYIYDVLFYSTTNLKDEAHELVVNIAGGNGVEQASLMLFDYFTVTYDSDEEASLIDSKSPASTHSLGETATITGSGSDASGSEIAAGNTKGDHSGATVGAIVGGVVAGLALLATALVIFFCMRKRRRSRKSRRSTQYTQPFLTHLKAQDPASPSRTELIIPPMKMSPLRASPVASSPSSSRVRGDIDKRVRDMEARVMTLQTRASQRNRRDRGQSNDALSPALATDDEAPALRHQIDGLQAEIARLRAEQQHERMVEPPPAYSTARNSVL</sequence>
<dbReference type="EMBL" id="GL377309">
    <property type="protein sequence ID" value="EFI94723.1"/>
    <property type="molecule type" value="Genomic_DNA"/>
</dbReference>
<evidence type="ECO:0000256" key="1">
    <source>
        <dbReference type="SAM" id="MobiDB-lite"/>
    </source>
</evidence>
<reference evidence="3 4" key="1">
    <citation type="journal article" date="2010" name="Nat. Biotechnol.">
        <title>Genome sequence of the model mushroom Schizophyllum commune.</title>
        <authorList>
            <person name="Ohm R.A."/>
            <person name="de Jong J.F."/>
            <person name="Lugones L.G."/>
            <person name="Aerts A."/>
            <person name="Kothe E."/>
            <person name="Stajich J.E."/>
            <person name="de Vries R.P."/>
            <person name="Record E."/>
            <person name="Levasseur A."/>
            <person name="Baker S.E."/>
            <person name="Bartholomew K.A."/>
            <person name="Coutinho P.M."/>
            <person name="Erdmann S."/>
            <person name="Fowler T.J."/>
            <person name="Gathman A.C."/>
            <person name="Lombard V."/>
            <person name="Henrissat B."/>
            <person name="Knabe N."/>
            <person name="Kuees U."/>
            <person name="Lilly W.W."/>
            <person name="Lindquist E."/>
            <person name="Lucas S."/>
            <person name="Magnuson J.K."/>
            <person name="Piumi F."/>
            <person name="Raudaskoski M."/>
            <person name="Salamov A."/>
            <person name="Schmutz J."/>
            <person name="Schwarze F.W.M.R."/>
            <person name="vanKuyk P.A."/>
            <person name="Horton J.S."/>
            <person name="Grigoriev I.V."/>
            <person name="Woesten H.A.B."/>
        </authorList>
    </citation>
    <scope>NUCLEOTIDE SEQUENCE [LARGE SCALE GENOMIC DNA]</scope>
    <source>
        <strain evidence="4">H4-8 / FGSC 9210</strain>
    </source>
</reference>
<dbReference type="OMA" id="WNNGASC"/>
<evidence type="ECO:0000313" key="3">
    <source>
        <dbReference type="EMBL" id="EFI94723.1"/>
    </source>
</evidence>
<feature type="region of interest" description="Disordered" evidence="1">
    <location>
        <begin position="190"/>
        <end position="223"/>
    </location>
</feature>
<protein>
    <recommendedName>
        <fullName evidence="5">Mid2 domain-containing protein</fullName>
    </recommendedName>
</protein>
<accession>D8QBA0</accession>
<evidence type="ECO:0000313" key="4">
    <source>
        <dbReference type="Proteomes" id="UP000007431"/>
    </source>
</evidence>
<evidence type="ECO:0000256" key="2">
    <source>
        <dbReference type="SAM" id="Phobius"/>
    </source>
</evidence>
<dbReference type="Proteomes" id="UP000007431">
    <property type="component" value="Unassembled WGS sequence"/>
</dbReference>
<feature type="region of interest" description="Disordered" evidence="1">
    <location>
        <begin position="382"/>
        <end position="403"/>
    </location>
</feature>
<feature type="region of interest" description="Disordered" evidence="1">
    <location>
        <begin position="332"/>
        <end position="362"/>
    </location>
</feature>
<proteinExistence type="predicted"/>
<feature type="non-terminal residue" evidence="3">
    <location>
        <position position="403"/>
    </location>
</feature>
<dbReference type="HOGENOM" id="CLU_033259_2_0_1"/>
<gene>
    <name evidence="3" type="ORF">SCHCODRAFT_111167</name>
</gene>
<dbReference type="InParanoid" id="D8QBA0"/>
<feature type="compositionally biased region" description="Polar residues" evidence="1">
    <location>
        <begin position="192"/>
        <end position="213"/>
    </location>
</feature>
<evidence type="ECO:0008006" key="5">
    <source>
        <dbReference type="Google" id="ProtNLM"/>
    </source>
</evidence>
<dbReference type="VEuPathDB" id="FungiDB:SCHCODRAFT_02633521"/>
<organism evidence="4">
    <name type="scientific">Schizophyllum commune (strain H4-8 / FGSC 9210)</name>
    <name type="common">Split gill fungus</name>
    <dbReference type="NCBI Taxonomy" id="578458"/>
    <lineage>
        <taxon>Eukaryota</taxon>
        <taxon>Fungi</taxon>
        <taxon>Dikarya</taxon>
        <taxon>Basidiomycota</taxon>
        <taxon>Agaricomycotina</taxon>
        <taxon>Agaricomycetes</taxon>
        <taxon>Agaricomycetidae</taxon>
        <taxon>Agaricales</taxon>
        <taxon>Schizophyllaceae</taxon>
        <taxon>Schizophyllum</taxon>
    </lineage>
</organism>
<dbReference type="AlphaFoldDB" id="D8QBA0"/>
<keyword evidence="2" id="KW-0472">Membrane</keyword>
<feature type="transmembrane region" description="Helical" evidence="2">
    <location>
        <begin position="231"/>
        <end position="255"/>
    </location>
</feature>
<name>D8QBA0_SCHCM</name>
<dbReference type="eggNOG" id="ENOG502SP6Y">
    <property type="taxonomic scope" value="Eukaryota"/>
</dbReference>
<keyword evidence="2" id="KW-0812">Transmembrane</keyword>